<evidence type="ECO:0000313" key="2">
    <source>
        <dbReference type="Proteomes" id="UP000179860"/>
    </source>
</evidence>
<sequence length="60" mass="6756">MKTQIWCAVFNYVLIAIVNNDFQRDASLYTFTDSFGMCVREFGDLARFAARSITPANAAI</sequence>
<name>A0A1I9YWF8_9BURK</name>
<protein>
    <submittedName>
        <fullName evidence="1">Uncharacterized protein</fullName>
    </submittedName>
</protein>
<dbReference type="OrthoDB" id="9796012at2"/>
<dbReference type="EMBL" id="CP017565">
    <property type="protein sequence ID" value="APA90563.1"/>
    <property type="molecule type" value="Genomic_DNA"/>
</dbReference>
<keyword evidence="1" id="KW-0614">Plasmid</keyword>
<organism evidence="1 2">
    <name type="scientific">Paraburkholderia sprentiae WSM5005</name>
    <dbReference type="NCBI Taxonomy" id="754502"/>
    <lineage>
        <taxon>Bacteria</taxon>
        <taxon>Pseudomonadati</taxon>
        <taxon>Pseudomonadota</taxon>
        <taxon>Betaproteobacteria</taxon>
        <taxon>Burkholderiales</taxon>
        <taxon>Burkholderiaceae</taxon>
        <taxon>Paraburkholderia</taxon>
    </lineage>
</organism>
<dbReference type="Proteomes" id="UP000179860">
    <property type="component" value="Plasmid pl2WSM5005"/>
</dbReference>
<accession>A0A1I9YWF8</accession>
<keyword evidence="2" id="KW-1185">Reference proteome</keyword>
<reference evidence="1" key="2">
    <citation type="submission" date="2021-06" db="EMBL/GenBank/DDBJ databases">
        <authorList>
            <person name="Rogers T.H."/>
            <person name="Ramsay J.P."/>
            <person name="Wang P."/>
            <person name="Terpolilli J."/>
        </authorList>
    </citation>
    <scope>NUCLEOTIDE SEQUENCE [LARGE SCALE GENOMIC DNA]</scope>
    <source>
        <strain evidence="1">WSM5005</strain>
        <plasmid evidence="1">pl2WSM5005</plasmid>
    </source>
</reference>
<geneLocation type="plasmid" evidence="1 2">
    <name>pl2WSM5005</name>
</geneLocation>
<proteinExistence type="predicted"/>
<gene>
    <name evidence="1" type="ORF">BJG93_33980</name>
</gene>
<dbReference type="AlphaFoldDB" id="A0A1I9YWF8"/>
<dbReference type="KEGG" id="pspw:BJG93_33980"/>
<reference evidence="1" key="1">
    <citation type="submission" date="2016-09" db="EMBL/GenBank/DDBJ databases">
        <title>The Complete Genome of Burkholderia sprentiae wsm5005.</title>
        <authorList>
            <person name="De Meyer S."/>
            <person name="Wang P."/>
            <person name="Terpolilli J."/>
        </authorList>
    </citation>
    <scope>NUCLEOTIDE SEQUENCE [LARGE SCALE GENOMIC DNA]</scope>
    <source>
        <strain evidence="1">WSM5005</strain>
        <plasmid evidence="1">pl2WSM5005</plasmid>
    </source>
</reference>
<evidence type="ECO:0000313" key="1">
    <source>
        <dbReference type="EMBL" id="APA90563.1"/>
    </source>
</evidence>